<keyword evidence="1" id="KW-0472">Membrane</keyword>
<evidence type="ECO:0000313" key="2">
    <source>
        <dbReference type="Ensembl" id="ENSEBUP00000014645.1"/>
    </source>
</evidence>
<dbReference type="Proteomes" id="UP000694388">
    <property type="component" value="Unplaced"/>
</dbReference>
<reference evidence="2" key="1">
    <citation type="submission" date="2025-08" db="UniProtKB">
        <authorList>
            <consortium name="Ensembl"/>
        </authorList>
    </citation>
    <scope>IDENTIFICATION</scope>
</reference>
<reference evidence="2" key="2">
    <citation type="submission" date="2025-09" db="UniProtKB">
        <authorList>
            <consortium name="Ensembl"/>
        </authorList>
    </citation>
    <scope>IDENTIFICATION</scope>
</reference>
<dbReference type="Ensembl" id="ENSEBUT00000015219.1">
    <property type="protein sequence ID" value="ENSEBUP00000014645.1"/>
    <property type="gene ID" value="ENSEBUG00000009229.1"/>
</dbReference>
<feature type="transmembrane region" description="Helical" evidence="1">
    <location>
        <begin position="77"/>
        <end position="96"/>
    </location>
</feature>
<accession>A0A8C4WVX4</accession>
<protein>
    <submittedName>
        <fullName evidence="2">Uncharacterized protein</fullName>
    </submittedName>
</protein>
<feature type="transmembrane region" description="Helical" evidence="1">
    <location>
        <begin position="46"/>
        <end position="65"/>
    </location>
</feature>
<dbReference type="AlphaFoldDB" id="A0A8C4WVX4"/>
<proteinExistence type="predicted"/>
<sequence length="191" mass="22370">MAYISILFFLEIRSKMADWWPFRYLNMSPTISQTCMVDFIQTLYNILSHIPTFQILGAITLILIAASEVPNPLLQGWVIFVAALFCICSFLQFILYVTRVPESIAEDWLLKVSDVLCYLFSFGVIINVSDSSIDHRGYWHYWGVLLGCVHRVCWQQLPTLCERHHAIFNIDQKSMLAESLFHRWRKRETNE</sequence>
<evidence type="ECO:0000256" key="1">
    <source>
        <dbReference type="SAM" id="Phobius"/>
    </source>
</evidence>
<keyword evidence="1" id="KW-1133">Transmembrane helix</keyword>
<keyword evidence="1" id="KW-0812">Transmembrane</keyword>
<evidence type="ECO:0000313" key="3">
    <source>
        <dbReference type="Proteomes" id="UP000694388"/>
    </source>
</evidence>
<keyword evidence="3" id="KW-1185">Reference proteome</keyword>
<name>A0A8C4WVX4_EPTBU</name>
<organism evidence="2 3">
    <name type="scientific">Eptatretus burgeri</name>
    <name type="common">Inshore hagfish</name>
    <dbReference type="NCBI Taxonomy" id="7764"/>
    <lineage>
        <taxon>Eukaryota</taxon>
        <taxon>Metazoa</taxon>
        <taxon>Chordata</taxon>
        <taxon>Craniata</taxon>
        <taxon>Vertebrata</taxon>
        <taxon>Cyclostomata</taxon>
        <taxon>Myxini</taxon>
        <taxon>Myxiniformes</taxon>
        <taxon>Myxinidae</taxon>
        <taxon>Eptatretinae</taxon>
        <taxon>Eptatretus</taxon>
    </lineage>
</organism>